<protein>
    <submittedName>
        <fullName evidence="4">Nucleoside deaminase</fullName>
    </submittedName>
</protein>
<dbReference type="InterPro" id="IPR016192">
    <property type="entry name" value="APOBEC/CMP_deaminase_Zn-bd"/>
</dbReference>
<evidence type="ECO:0000313" key="4">
    <source>
        <dbReference type="EMBL" id="MCM1981837.1"/>
    </source>
</evidence>
<dbReference type="Gene3D" id="3.40.140.10">
    <property type="entry name" value="Cytidine Deaminase, domain 2"/>
    <property type="match status" value="1"/>
</dbReference>
<dbReference type="PANTHER" id="PTHR11079">
    <property type="entry name" value="CYTOSINE DEAMINASE FAMILY MEMBER"/>
    <property type="match status" value="1"/>
</dbReference>
<name>A0ABD4T0L6_9CYAN</name>
<evidence type="ECO:0000259" key="3">
    <source>
        <dbReference type="PROSITE" id="PS51747"/>
    </source>
</evidence>
<gene>
    <name evidence="4" type="ORF">QQ91_0003200</name>
</gene>
<keyword evidence="1" id="KW-0479">Metal-binding</keyword>
<evidence type="ECO:0000256" key="2">
    <source>
        <dbReference type="ARBA" id="ARBA00022833"/>
    </source>
</evidence>
<dbReference type="CDD" id="cd01285">
    <property type="entry name" value="nucleoside_deaminase"/>
    <property type="match status" value="1"/>
</dbReference>
<dbReference type="PROSITE" id="PS51747">
    <property type="entry name" value="CYT_DCMP_DEAMINASES_2"/>
    <property type="match status" value="1"/>
</dbReference>
<sequence length="194" mass="20727">MIQSHLLISLPDWLSSWADQYQPGPVQERMAFILRTAQENINHHSGGPFAAGVFELESGRLVAVGVNLVPTLQLSILHAEIMAIALAQARLKTYDLGALGLPAHELVTSTEPCAMCFGAIPWSGVKRVVTGATSQDAIAIGFDEGPKPDAWVEALQSRGISVIEAVQQAEAVAILQNYARQGGEIYNARAAADL</sequence>
<dbReference type="InterPro" id="IPR002125">
    <property type="entry name" value="CMP_dCMP_dom"/>
</dbReference>
<dbReference type="RefSeq" id="WP_166279907.1">
    <property type="nucleotide sequence ID" value="NZ_JTHE03000022.1"/>
</dbReference>
<organism evidence="4 5">
    <name type="scientific">Lyngbya confervoides BDU141951</name>
    <dbReference type="NCBI Taxonomy" id="1574623"/>
    <lineage>
        <taxon>Bacteria</taxon>
        <taxon>Bacillati</taxon>
        <taxon>Cyanobacteriota</taxon>
        <taxon>Cyanophyceae</taxon>
        <taxon>Oscillatoriophycideae</taxon>
        <taxon>Oscillatoriales</taxon>
        <taxon>Microcoleaceae</taxon>
        <taxon>Lyngbya</taxon>
    </lineage>
</organism>
<dbReference type="PANTHER" id="PTHR11079:SF161">
    <property type="entry name" value="CMP_DCMP-TYPE DEAMINASE DOMAIN-CONTAINING PROTEIN"/>
    <property type="match status" value="1"/>
</dbReference>
<dbReference type="PROSITE" id="PS00903">
    <property type="entry name" value="CYT_DCMP_DEAMINASES_1"/>
    <property type="match status" value="1"/>
</dbReference>
<keyword evidence="2" id="KW-0862">Zinc</keyword>
<feature type="domain" description="CMP/dCMP-type deaminase" evidence="3">
    <location>
        <begin position="24"/>
        <end position="162"/>
    </location>
</feature>
<dbReference type="GO" id="GO:0046872">
    <property type="term" value="F:metal ion binding"/>
    <property type="evidence" value="ECO:0007669"/>
    <property type="project" value="UniProtKB-KW"/>
</dbReference>
<dbReference type="Proteomes" id="UP000031561">
    <property type="component" value="Unassembled WGS sequence"/>
</dbReference>
<dbReference type="EMBL" id="JTHE03000022">
    <property type="protein sequence ID" value="MCM1981837.1"/>
    <property type="molecule type" value="Genomic_DNA"/>
</dbReference>
<evidence type="ECO:0000256" key="1">
    <source>
        <dbReference type="ARBA" id="ARBA00022723"/>
    </source>
</evidence>
<comment type="caution">
    <text evidence="4">The sequence shown here is derived from an EMBL/GenBank/DDBJ whole genome shotgun (WGS) entry which is preliminary data.</text>
</comment>
<dbReference type="AlphaFoldDB" id="A0ABD4T0L6"/>
<proteinExistence type="predicted"/>
<evidence type="ECO:0000313" key="5">
    <source>
        <dbReference type="Proteomes" id="UP000031561"/>
    </source>
</evidence>
<dbReference type="Pfam" id="PF00383">
    <property type="entry name" value="dCMP_cyt_deam_1"/>
    <property type="match status" value="1"/>
</dbReference>
<dbReference type="InterPro" id="IPR016193">
    <property type="entry name" value="Cytidine_deaminase-like"/>
</dbReference>
<dbReference type="SUPFAM" id="SSF53927">
    <property type="entry name" value="Cytidine deaminase-like"/>
    <property type="match status" value="1"/>
</dbReference>
<keyword evidence="5" id="KW-1185">Reference proteome</keyword>
<accession>A0ABD4T0L6</accession>
<reference evidence="4 5" key="1">
    <citation type="journal article" date="2015" name="Genome Announc.">
        <title>Draft Genome Sequence of Filamentous Marine Cyanobacterium Lyngbya confervoides Strain BDU141951.</title>
        <authorList>
            <person name="Chandrababunaidu M.M."/>
            <person name="Sen D."/>
            <person name="Tripathy S."/>
        </authorList>
    </citation>
    <scope>NUCLEOTIDE SEQUENCE [LARGE SCALE GENOMIC DNA]</scope>
    <source>
        <strain evidence="4 5">BDU141951</strain>
    </source>
</reference>